<dbReference type="Gene3D" id="3.40.630.10">
    <property type="entry name" value="Zn peptidases"/>
    <property type="match status" value="1"/>
</dbReference>
<comment type="caution">
    <text evidence="4">The sequence shown here is derived from an EMBL/GenBank/DDBJ whole genome shotgun (WGS) entry which is preliminary data.</text>
</comment>
<feature type="binding site" evidence="2">
    <location>
        <position position="100"/>
    </location>
    <ligand>
        <name>Mn(2+)</name>
        <dbReference type="ChEBI" id="CHEBI:29035"/>
        <label>2</label>
    </ligand>
</feature>
<organism evidence="4 5">
    <name type="scientific">Pseudomonas juntendi</name>
    <dbReference type="NCBI Taxonomy" id="2666183"/>
    <lineage>
        <taxon>Bacteria</taxon>
        <taxon>Pseudomonadati</taxon>
        <taxon>Pseudomonadota</taxon>
        <taxon>Gammaproteobacteria</taxon>
        <taxon>Pseudomonadales</taxon>
        <taxon>Pseudomonadaceae</taxon>
        <taxon>Pseudomonas</taxon>
    </lineage>
</organism>
<gene>
    <name evidence="4" type="ORF">H4C44_06370</name>
</gene>
<dbReference type="PANTHER" id="PTHR11014:SF63">
    <property type="entry name" value="METALLOPEPTIDASE, PUTATIVE (AFU_ORTHOLOGUE AFUA_6G09600)-RELATED"/>
    <property type="match status" value="1"/>
</dbReference>
<dbReference type="GO" id="GO:0050118">
    <property type="term" value="F:N-acetyldiaminopimelate deacetylase activity"/>
    <property type="evidence" value="ECO:0007669"/>
    <property type="project" value="UniProtKB-ARBA"/>
</dbReference>
<dbReference type="InterPro" id="IPR017439">
    <property type="entry name" value="Amidohydrolase"/>
</dbReference>
<dbReference type="InterPro" id="IPR002933">
    <property type="entry name" value="Peptidase_M20"/>
</dbReference>
<sequence>MPDNFNFSDIVDQARAWRHDFHAHPELGYQEHRTSTVVAELLESFGLAVVTGLGGTGVVATLARGSGPFIGLRADMDALPLQELGSPDYKSKNVGCMHACGHDGHTAILLATAKYLCSDSSFKGNVHFIFQPAEETGAGARKMIEDGLFEKFPMVAVYGLHNWPSLKEGLIAVNPGAMMASQDTFEICISGSGAHAAMPEKGIDPVMIAAQLISALQTITSRRISPLDSVVLSVTMVEAGSAYNVIPQTATIKGTVRCLDQSVREQVENMIRSMATSFPVSFGGTGSVIYREGYPVTKNDPDCAARVRDIGIALNGAERVEWNGPASMASEDFAFMLQACPGAYFWLGANRDGNAMPLHHPHYDFNDQVIASGIQVFERLAKSYQS</sequence>
<dbReference type="FunFam" id="3.30.70.360:FF:000001">
    <property type="entry name" value="N-acetyldiaminopimelate deacetylase"/>
    <property type="match status" value="1"/>
</dbReference>
<proteinExistence type="predicted"/>
<accession>A0A7W2JH22</accession>
<dbReference type="InterPro" id="IPR011650">
    <property type="entry name" value="Peptidase_M20_dimer"/>
</dbReference>
<evidence type="ECO:0000256" key="2">
    <source>
        <dbReference type="PIRSR" id="PIRSR005962-1"/>
    </source>
</evidence>
<dbReference type="EMBL" id="JACGCU010000007">
    <property type="protein sequence ID" value="MBA6058795.1"/>
    <property type="molecule type" value="Genomic_DNA"/>
</dbReference>
<reference evidence="4 5" key="1">
    <citation type="submission" date="2020-07" db="EMBL/GenBank/DDBJ databases">
        <title>Diversity of carbapenemase encoding genes among Pseudomonas putida group clinical isolates in a tertiary Brazilian hospital.</title>
        <authorList>
            <person name="Alberto-Lei F."/>
            <person name="Nodari C.S."/>
            <person name="Streling A.P."/>
            <person name="Paulino J.T."/>
            <person name="Bessa-Neto F.O."/>
            <person name="Cayo R."/>
            <person name="Gales A.C."/>
        </authorList>
    </citation>
    <scope>NUCLEOTIDE SEQUENCE [LARGE SCALE GENOMIC DNA]</scope>
    <source>
        <strain evidence="4 5">14535</strain>
    </source>
</reference>
<feature type="binding site" evidence="2">
    <location>
        <position position="102"/>
    </location>
    <ligand>
        <name>Mn(2+)</name>
        <dbReference type="ChEBI" id="CHEBI:29035"/>
        <label>2</label>
    </ligand>
</feature>
<dbReference type="NCBIfam" id="TIGR01891">
    <property type="entry name" value="amidohydrolases"/>
    <property type="match status" value="1"/>
</dbReference>
<evidence type="ECO:0000313" key="5">
    <source>
        <dbReference type="Proteomes" id="UP000556620"/>
    </source>
</evidence>
<dbReference type="Pfam" id="PF07687">
    <property type="entry name" value="M20_dimer"/>
    <property type="match status" value="1"/>
</dbReference>
<dbReference type="InterPro" id="IPR036264">
    <property type="entry name" value="Bact_exopeptidase_dim_dom"/>
</dbReference>
<protein>
    <submittedName>
        <fullName evidence="4">Amidohydrolase</fullName>
    </submittedName>
</protein>
<dbReference type="Proteomes" id="UP000556620">
    <property type="component" value="Unassembled WGS sequence"/>
</dbReference>
<dbReference type="SUPFAM" id="SSF55031">
    <property type="entry name" value="Bacterial exopeptidase dimerisation domain"/>
    <property type="match status" value="1"/>
</dbReference>
<keyword evidence="1 4" id="KW-0378">Hydrolase</keyword>
<dbReference type="CDD" id="cd05666">
    <property type="entry name" value="M20_Acy1-like"/>
    <property type="match status" value="1"/>
</dbReference>
<feature type="binding site" evidence="2">
    <location>
        <position position="359"/>
    </location>
    <ligand>
        <name>Mn(2+)</name>
        <dbReference type="ChEBI" id="CHEBI:29035"/>
        <label>2</label>
    </ligand>
</feature>
<keyword evidence="2" id="KW-0464">Manganese</keyword>
<name>A0A7W2JH22_9PSED</name>
<feature type="binding site" evidence="2">
    <location>
        <position position="161"/>
    </location>
    <ligand>
        <name>Mn(2+)</name>
        <dbReference type="ChEBI" id="CHEBI:29035"/>
        <label>2</label>
    </ligand>
</feature>
<dbReference type="Pfam" id="PF01546">
    <property type="entry name" value="Peptidase_M20"/>
    <property type="match status" value="1"/>
</dbReference>
<dbReference type="AlphaFoldDB" id="A0A7W2JH22"/>
<keyword evidence="2" id="KW-0479">Metal-binding</keyword>
<evidence type="ECO:0000259" key="3">
    <source>
        <dbReference type="Pfam" id="PF07687"/>
    </source>
</evidence>
<comment type="cofactor">
    <cofactor evidence="2">
        <name>Mn(2+)</name>
        <dbReference type="ChEBI" id="CHEBI:29035"/>
    </cofactor>
    <text evidence="2">The Mn(2+) ion enhances activity.</text>
</comment>
<evidence type="ECO:0000313" key="4">
    <source>
        <dbReference type="EMBL" id="MBA6058795.1"/>
    </source>
</evidence>
<feature type="binding site" evidence="2">
    <location>
        <position position="135"/>
    </location>
    <ligand>
        <name>Mn(2+)</name>
        <dbReference type="ChEBI" id="CHEBI:29035"/>
        <label>2</label>
    </ligand>
</feature>
<dbReference type="PANTHER" id="PTHR11014">
    <property type="entry name" value="PEPTIDASE M20 FAMILY MEMBER"/>
    <property type="match status" value="1"/>
</dbReference>
<dbReference type="SUPFAM" id="SSF53187">
    <property type="entry name" value="Zn-dependent exopeptidases"/>
    <property type="match status" value="1"/>
</dbReference>
<dbReference type="GO" id="GO:0046872">
    <property type="term" value="F:metal ion binding"/>
    <property type="evidence" value="ECO:0007669"/>
    <property type="project" value="UniProtKB-KW"/>
</dbReference>
<evidence type="ECO:0000256" key="1">
    <source>
        <dbReference type="ARBA" id="ARBA00022801"/>
    </source>
</evidence>
<feature type="domain" description="Peptidase M20 dimerisation" evidence="3">
    <location>
        <begin position="184"/>
        <end position="276"/>
    </location>
</feature>
<dbReference type="GO" id="GO:0019877">
    <property type="term" value="P:diaminopimelate biosynthetic process"/>
    <property type="evidence" value="ECO:0007669"/>
    <property type="project" value="UniProtKB-ARBA"/>
</dbReference>
<dbReference type="Gene3D" id="3.30.70.360">
    <property type="match status" value="1"/>
</dbReference>
<dbReference type="PIRSF" id="PIRSF005962">
    <property type="entry name" value="Pept_M20D_amidohydro"/>
    <property type="match status" value="1"/>
</dbReference>